<reference evidence="2 3" key="1">
    <citation type="submission" date="2021-05" db="EMBL/GenBank/DDBJ databases">
        <title>A Polyphasic approach of four new species of the genus Ohtaekwangia: Ohtaekwangia histidinii sp. nov., Ohtaekwangia cretensis sp. nov., Ohtaekwangia indiensis sp. nov., Ohtaekwangia reichenbachii sp. nov. from diverse environment.</title>
        <authorList>
            <person name="Octaviana S."/>
        </authorList>
    </citation>
    <scope>NUCLEOTIDE SEQUENCE [LARGE SCALE GENOMIC DNA]</scope>
    <source>
        <strain evidence="2 3">PWU5</strain>
    </source>
</reference>
<feature type="domain" description="Methyltransferase" evidence="1">
    <location>
        <begin position="47"/>
        <end position="141"/>
    </location>
</feature>
<protein>
    <submittedName>
        <fullName evidence="2">Methyltransferase domain-containing protein</fullName>
    </submittedName>
</protein>
<accession>A0AAP2E1Z6</accession>
<dbReference type="Gene3D" id="3.40.50.150">
    <property type="entry name" value="Vaccinia Virus protein VP39"/>
    <property type="match status" value="1"/>
</dbReference>
<dbReference type="GO" id="GO:0032259">
    <property type="term" value="P:methylation"/>
    <property type="evidence" value="ECO:0007669"/>
    <property type="project" value="UniProtKB-KW"/>
</dbReference>
<dbReference type="Pfam" id="PF13649">
    <property type="entry name" value="Methyltransf_25"/>
    <property type="match status" value="1"/>
</dbReference>
<dbReference type="Proteomes" id="UP001319080">
    <property type="component" value="Unassembled WGS sequence"/>
</dbReference>
<dbReference type="EMBL" id="JAHESE010000035">
    <property type="protein sequence ID" value="MBT1711511.1"/>
    <property type="molecule type" value="Genomic_DNA"/>
</dbReference>
<keyword evidence="2" id="KW-0489">Methyltransferase</keyword>
<dbReference type="AlphaFoldDB" id="A0AAP2E1Z6"/>
<organism evidence="2 3">
    <name type="scientific">Dawidia cretensis</name>
    <dbReference type="NCBI Taxonomy" id="2782350"/>
    <lineage>
        <taxon>Bacteria</taxon>
        <taxon>Pseudomonadati</taxon>
        <taxon>Bacteroidota</taxon>
        <taxon>Cytophagia</taxon>
        <taxon>Cytophagales</taxon>
        <taxon>Chryseotaleaceae</taxon>
        <taxon>Dawidia</taxon>
    </lineage>
</organism>
<dbReference type="InterPro" id="IPR041698">
    <property type="entry name" value="Methyltransf_25"/>
</dbReference>
<evidence type="ECO:0000259" key="1">
    <source>
        <dbReference type="Pfam" id="PF13649"/>
    </source>
</evidence>
<comment type="caution">
    <text evidence="2">The sequence shown here is derived from an EMBL/GenBank/DDBJ whole genome shotgun (WGS) entry which is preliminary data.</text>
</comment>
<keyword evidence="3" id="KW-1185">Reference proteome</keyword>
<name>A0AAP2E1Z6_9BACT</name>
<dbReference type="GO" id="GO:0008168">
    <property type="term" value="F:methyltransferase activity"/>
    <property type="evidence" value="ECO:0007669"/>
    <property type="project" value="UniProtKB-KW"/>
</dbReference>
<keyword evidence="2" id="KW-0808">Transferase</keyword>
<evidence type="ECO:0000313" key="2">
    <source>
        <dbReference type="EMBL" id="MBT1711511.1"/>
    </source>
</evidence>
<dbReference type="InterPro" id="IPR029063">
    <property type="entry name" value="SAM-dependent_MTases_sf"/>
</dbReference>
<dbReference type="SUPFAM" id="SSF53335">
    <property type="entry name" value="S-adenosyl-L-methionine-dependent methyltransferases"/>
    <property type="match status" value="1"/>
</dbReference>
<dbReference type="Gene3D" id="2.20.25.110">
    <property type="entry name" value="S-adenosyl-L-methionine-dependent methyltransferases"/>
    <property type="match status" value="1"/>
</dbReference>
<gene>
    <name evidence="2" type="ORF">KK062_24930</name>
</gene>
<dbReference type="CDD" id="cd02440">
    <property type="entry name" value="AdoMet_MTases"/>
    <property type="match status" value="1"/>
</dbReference>
<sequence length="243" mass="26928">MTVREHYDNHLGNFYAWMVGDFASRQQAFQDFLVDHQIVPASTGIALDLGAGHGLQTVSLARQGFAVTAIDFNDQLLQALAHNTQGLTVGIIKEDLRQVHRFAHLQPELIICWGDTLTHLAGRDDIAALLQSACSMLAPGGLLMLSFRDYTTPLTGDSRFIPVKSDDTRILTCVLDYEPETLRVTDLLHIKTSQGWQQQVSSYQKVRISPAEVVAVLEGNQMAIRLHETIHRMATIIAVKLGV</sequence>
<proteinExistence type="predicted"/>
<evidence type="ECO:0000313" key="3">
    <source>
        <dbReference type="Proteomes" id="UP001319080"/>
    </source>
</evidence>